<reference evidence="3" key="1">
    <citation type="submission" date="2016-04" db="EMBL/GenBank/DDBJ databases">
        <authorList>
            <person name="Nguyen H.D."/>
            <person name="Kesanakurti P."/>
            <person name="Cullis J."/>
            <person name="Levesque C.A."/>
            <person name="Hambleton S."/>
        </authorList>
    </citation>
    <scope>NUCLEOTIDE SEQUENCE</scope>
    <source>
        <strain evidence="3">DAOMC 238032</strain>
    </source>
</reference>
<reference evidence="2" key="3">
    <citation type="submission" date="2020-10" db="EMBL/GenBank/DDBJ databases">
        <authorList>
            <person name="Sedaghatjoo S."/>
        </authorList>
    </citation>
    <scope>NUCLEOTIDE SEQUENCE</scope>
    <source>
        <strain evidence="2">AZH3</strain>
    </source>
</reference>
<feature type="compositionally biased region" description="Acidic residues" evidence="1">
    <location>
        <begin position="148"/>
        <end position="158"/>
    </location>
</feature>
<comment type="caution">
    <text evidence="3">The sequence shown here is derived from an EMBL/GenBank/DDBJ whole genome shotgun (WGS) entry which is preliminary data.</text>
</comment>
<evidence type="ECO:0000256" key="1">
    <source>
        <dbReference type="SAM" id="MobiDB-lite"/>
    </source>
</evidence>
<feature type="region of interest" description="Disordered" evidence="1">
    <location>
        <begin position="79"/>
        <end position="210"/>
    </location>
</feature>
<dbReference type="AlphaFoldDB" id="A0A177THB7"/>
<dbReference type="EMBL" id="CAJHJG010006037">
    <property type="protein sequence ID" value="CAD6954479.1"/>
    <property type="molecule type" value="Genomic_DNA"/>
</dbReference>
<reference evidence="3" key="2">
    <citation type="journal article" date="2019" name="IMA Fungus">
        <title>Genome sequencing and comparison of five Tilletia species to identify candidate genes for the detection of regulated species infecting wheat.</title>
        <authorList>
            <person name="Nguyen H.D.T."/>
            <person name="Sultana T."/>
            <person name="Kesanakurti P."/>
            <person name="Hambleton S."/>
        </authorList>
    </citation>
    <scope>NUCLEOTIDE SEQUENCE</scope>
    <source>
        <strain evidence="3">DAOMC 238032</strain>
    </source>
</reference>
<dbReference type="EMBL" id="LWDD02001915">
    <property type="protein sequence ID" value="KAE8243862.1"/>
    <property type="molecule type" value="Genomic_DNA"/>
</dbReference>
<feature type="compositionally biased region" description="Polar residues" evidence="1">
    <location>
        <begin position="186"/>
        <end position="210"/>
    </location>
</feature>
<dbReference type="Proteomes" id="UP000077671">
    <property type="component" value="Unassembled WGS sequence"/>
</dbReference>
<accession>A0A177THB7</accession>
<evidence type="ECO:0000313" key="5">
    <source>
        <dbReference type="Proteomes" id="UP000836402"/>
    </source>
</evidence>
<protein>
    <submittedName>
        <fullName evidence="3">Uncharacterized protein</fullName>
    </submittedName>
</protein>
<dbReference type="Proteomes" id="UP000836402">
    <property type="component" value="Unassembled WGS sequence"/>
</dbReference>
<keyword evidence="5" id="KW-1185">Reference proteome</keyword>
<gene>
    <name evidence="3" type="ORF">A4X03_0g7660</name>
    <name evidence="2" type="ORF">JKIAZH3_G4554</name>
</gene>
<proteinExistence type="predicted"/>
<name>A0A177THB7_9BASI</name>
<evidence type="ECO:0000313" key="2">
    <source>
        <dbReference type="EMBL" id="CAD6954479.1"/>
    </source>
</evidence>
<sequence>MDRLRDRERRVSCYCFTYCLRHGGRPKTLTARTRDAHLLKDEDTLSHAQECGIEPPAALLRAIENNVCYSTAEAIQSFGDSNSSDGSDQEPASPHGSPLLRQADFDEPFLDGGDPFLDVGADESEAESSVGGTGSDLDEDEMGGRDDLFDDDELENELDQMLAGGMLFGEDDGDEGGARMAMKTEASISNNSSSGTRASTPRTGKTFSTL</sequence>
<evidence type="ECO:0000313" key="4">
    <source>
        <dbReference type="Proteomes" id="UP000077671"/>
    </source>
</evidence>
<organism evidence="3 4">
    <name type="scientific">Tilletia caries</name>
    <name type="common">wheat bunt fungus</name>
    <dbReference type="NCBI Taxonomy" id="13290"/>
    <lineage>
        <taxon>Eukaryota</taxon>
        <taxon>Fungi</taxon>
        <taxon>Dikarya</taxon>
        <taxon>Basidiomycota</taxon>
        <taxon>Ustilaginomycotina</taxon>
        <taxon>Exobasidiomycetes</taxon>
        <taxon>Tilletiales</taxon>
        <taxon>Tilletiaceae</taxon>
        <taxon>Tilletia</taxon>
    </lineage>
</organism>
<evidence type="ECO:0000313" key="3">
    <source>
        <dbReference type="EMBL" id="KAE8243862.1"/>
    </source>
</evidence>